<keyword evidence="4" id="KW-0808">Transferase</keyword>
<proteinExistence type="predicted"/>
<comment type="cofactor">
    <cofactor evidence="1">
        <name>pyridoxal 5'-phosphate</name>
        <dbReference type="ChEBI" id="CHEBI:597326"/>
    </cofactor>
</comment>
<protein>
    <submittedName>
        <fullName evidence="4">Aminotransferase class I and II</fullName>
    </submittedName>
</protein>
<dbReference type="eggNOG" id="COG0079">
    <property type="taxonomic scope" value="Bacteria"/>
</dbReference>
<dbReference type="PATRIC" id="fig|525903.6.peg.560"/>
<dbReference type="AlphaFoldDB" id="D1B937"/>
<dbReference type="STRING" id="525903.Taci_0554"/>
<dbReference type="PANTHER" id="PTHR42885">
    <property type="entry name" value="HISTIDINOL-PHOSPHATE AMINOTRANSFERASE-RELATED"/>
    <property type="match status" value="1"/>
</dbReference>
<evidence type="ECO:0000313" key="5">
    <source>
        <dbReference type="Proteomes" id="UP000002030"/>
    </source>
</evidence>
<dbReference type="Pfam" id="PF00155">
    <property type="entry name" value="Aminotran_1_2"/>
    <property type="match status" value="1"/>
</dbReference>
<dbReference type="Proteomes" id="UP000002030">
    <property type="component" value="Chromosome"/>
</dbReference>
<dbReference type="InterPro" id="IPR015422">
    <property type="entry name" value="PyrdxlP-dep_Trfase_small"/>
</dbReference>
<accession>D1B937</accession>
<sequence>MIHGGLVRWLHLDPKEVLDFSSNVNPFGPPKGAVKAAREALSYTHIYPDREQARLRRAFARWLGIDESAVCFGNGASDVMGAAIMAFRPGRIVTFSPTFGEYRQWGERLRVPTREIPLVAPNFAPSLGDLESTLSHGDLLVICQPNNPTGRVWTQEEMEQVLELCSRQGAILMVDECFVNLTWPPAPSAIEHLPRGNLLILRAFTKDFSAPGLRIGAALGHPDAVARIRHCLQPWPINCAGEAFATWCCENPEPFISDSRHRLAKERKYMMRNLRRLGFQPVEGDSNFILTRCPVPAWALAKELLKRRILIRTCRSFGLGDDHARLAVKDRRSNRALFNALEDALRALMDKDLEYGI</sequence>
<keyword evidence="4" id="KW-0032">Aminotransferase</keyword>
<evidence type="ECO:0000256" key="1">
    <source>
        <dbReference type="ARBA" id="ARBA00001933"/>
    </source>
</evidence>
<dbReference type="SUPFAM" id="SSF53383">
    <property type="entry name" value="PLP-dependent transferases"/>
    <property type="match status" value="1"/>
</dbReference>
<dbReference type="EMBL" id="CP001818">
    <property type="protein sequence ID" value="ACZ18790.1"/>
    <property type="molecule type" value="Genomic_DNA"/>
</dbReference>
<dbReference type="Gene3D" id="3.40.640.10">
    <property type="entry name" value="Type I PLP-dependent aspartate aminotransferase-like (Major domain)"/>
    <property type="match status" value="1"/>
</dbReference>
<dbReference type="CDD" id="cd00609">
    <property type="entry name" value="AAT_like"/>
    <property type="match status" value="1"/>
</dbReference>
<name>D1B937_THEAS</name>
<dbReference type="GO" id="GO:0030170">
    <property type="term" value="F:pyridoxal phosphate binding"/>
    <property type="evidence" value="ECO:0007669"/>
    <property type="project" value="InterPro"/>
</dbReference>
<dbReference type="InterPro" id="IPR004839">
    <property type="entry name" value="Aminotransferase_I/II_large"/>
</dbReference>
<dbReference type="GO" id="GO:0008483">
    <property type="term" value="F:transaminase activity"/>
    <property type="evidence" value="ECO:0007669"/>
    <property type="project" value="UniProtKB-KW"/>
</dbReference>
<dbReference type="HOGENOM" id="CLU_017584_3_2_0"/>
<organism evidence="4 5">
    <name type="scientific">Thermanaerovibrio acidaminovorans (strain ATCC 49978 / DSM 6589 / Su883)</name>
    <name type="common">Selenomonas acidaminovorans</name>
    <dbReference type="NCBI Taxonomy" id="525903"/>
    <lineage>
        <taxon>Bacteria</taxon>
        <taxon>Thermotogati</taxon>
        <taxon>Synergistota</taxon>
        <taxon>Synergistia</taxon>
        <taxon>Synergistales</taxon>
        <taxon>Synergistaceae</taxon>
        <taxon>Thermanaerovibrio</taxon>
    </lineage>
</organism>
<dbReference type="EnsemblBacteria" id="ACZ18790">
    <property type="protein sequence ID" value="ACZ18790"/>
    <property type="gene ID" value="Taci_0554"/>
</dbReference>
<dbReference type="InterPro" id="IPR015421">
    <property type="entry name" value="PyrdxlP-dep_Trfase_major"/>
</dbReference>
<dbReference type="OrthoDB" id="9813612at2"/>
<dbReference type="KEGG" id="tai:Taci_0554"/>
<evidence type="ECO:0000259" key="3">
    <source>
        <dbReference type="Pfam" id="PF00155"/>
    </source>
</evidence>
<keyword evidence="5" id="KW-1185">Reference proteome</keyword>
<dbReference type="InterPro" id="IPR015424">
    <property type="entry name" value="PyrdxlP-dep_Trfase"/>
</dbReference>
<dbReference type="PANTHER" id="PTHR42885:SF1">
    <property type="entry name" value="THREONINE-PHOSPHATE DECARBOXYLASE"/>
    <property type="match status" value="1"/>
</dbReference>
<dbReference type="Gene3D" id="3.90.1150.10">
    <property type="entry name" value="Aspartate Aminotransferase, domain 1"/>
    <property type="match status" value="1"/>
</dbReference>
<keyword evidence="2" id="KW-0663">Pyridoxal phosphate</keyword>
<gene>
    <name evidence="4" type="ordered locus">Taci_0554</name>
</gene>
<reference evidence="4 5" key="1">
    <citation type="journal article" date="2009" name="Stand. Genomic Sci.">
        <title>Complete genome sequence of Thermanaerovibrio acidaminovorans type strain (Su883).</title>
        <authorList>
            <person name="Chovatia M."/>
            <person name="Sikorski J."/>
            <person name="Schroder M."/>
            <person name="Lapidus A."/>
            <person name="Nolan M."/>
            <person name="Tice H."/>
            <person name="Glavina Del Rio T."/>
            <person name="Copeland A."/>
            <person name="Cheng J.F."/>
            <person name="Lucas S."/>
            <person name="Chen F."/>
            <person name="Bruce D."/>
            <person name="Goodwin L."/>
            <person name="Pitluck S."/>
            <person name="Ivanova N."/>
            <person name="Mavromatis K."/>
            <person name="Ovchinnikova G."/>
            <person name="Pati A."/>
            <person name="Chen A."/>
            <person name="Palaniappan K."/>
            <person name="Land M."/>
            <person name="Hauser L."/>
            <person name="Chang Y.J."/>
            <person name="Jeffries C.D."/>
            <person name="Chain P."/>
            <person name="Saunders E."/>
            <person name="Detter J.C."/>
            <person name="Brettin T."/>
            <person name="Rohde M."/>
            <person name="Goker M."/>
            <person name="Spring S."/>
            <person name="Bristow J."/>
            <person name="Markowitz V."/>
            <person name="Hugenholtz P."/>
            <person name="Kyrpides N.C."/>
            <person name="Klenk H.P."/>
            <person name="Eisen J.A."/>
        </authorList>
    </citation>
    <scope>NUCLEOTIDE SEQUENCE [LARGE SCALE GENOMIC DNA]</scope>
    <source>
        <strain evidence="5">ATCC 49978 / DSM 6589 / Su883</strain>
    </source>
</reference>
<evidence type="ECO:0000256" key="2">
    <source>
        <dbReference type="ARBA" id="ARBA00022898"/>
    </source>
</evidence>
<dbReference type="RefSeq" id="WP_012869306.1">
    <property type="nucleotide sequence ID" value="NC_013522.1"/>
</dbReference>
<feature type="domain" description="Aminotransferase class I/classII large" evidence="3">
    <location>
        <begin position="16"/>
        <end position="335"/>
    </location>
</feature>
<evidence type="ECO:0000313" key="4">
    <source>
        <dbReference type="EMBL" id="ACZ18790.1"/>
    </source>
</evidence>